<dbReference type="RefSeq" id="WP_079423817.1">
    <property type="nucleotide sequence ID" value="NZ_MZGV01000017.1"/>
</dbReference>
<evidence type="ECO:0000259" key="6">
    <source>
        <dbReference type="Pfam" id="PF01881"/>
    </source>
</evidence>
<dbReference type="InterPro" id="IPR049435">
    <property type="entry name" value="Cas_Cas6_C"/>
</dbReference>
<name>A0A1V4IQF8_9CLOT</name>
<evidence type="ECO:0000313" key="8">
    <source>
        <dbReference type="Proteomes" id="UP000190080"/>
    </source>
</evidence>
<dbReference type="AlphaFoldDB" id="A0A1V4IQF8"/>
<keyword evidence="8" id="KW-1185">Reference proteome</keyword>
<evidence type="ECO:0000256" key="1">
    <source>
        <dbReference type="ARBA" id="ARBA00005937"/>
    </source>
</evidence>
<dbReference type="Proteomes" id="UP000190080">
    <property type="component" value="Unassembled WGS sequence"/>
</dbReference>
<dbReference type="InterPro" id="IPR045747">
    <property type="entry name" value="CRISPR-assoc_prot_Cas6_N_sf"/>
</dbReference>
<evidence type="ECO:0000256" key="4">
    <source>
        <dbReference type="PIRNR" id="PIRNR005054"/>
    </source>
</evidence>
<dbReference type="OrthoDB" id="9797488at2"/>
<protein>
    <recommendedName>
        <fullName evidence="4">CRISPR-associated endoribonuclease</fullName>
    </recommendedName>
</protein>
<dbReference type="NCBIfam" id="TIGR01877">
    <property type="entry name" value="cas_cas6"/>
    <property type="match status" value="1"/>
</dbReference>
<proteinExistence type="inferred from homology"/>
<dbReference type="GO" id="GO:0003723">
    <property type="term" value="F:RNA binding"/>
    <property type="evidence" value="ECO:0007669"/>
    <property type="project" value="UniProtKB-KW"/>
</dbReference>
<dbReference type="Pfam" id="PF01881">
    <property type="entry name" value="Cas_Cas6_C"/>
    <property type="match status" value="1"/>
</dbReference>
<dbReference type="GO" id="GO:0051607">
    <property type="term" value="P:defense response to virus"/>
    <property type="evidence" value="ECO:0007669"/>
    <property type="project" value="UniProtKB-KW"/>
</dbReference>
<keyword evidence="2" id="KW-0694">RNA-binding</keyword>
<evidence type="ECO:0000256" key="5">
    <source>
        <dbReference type="PIRSR" id="PIRSR005054-1"/>
    </source>
</evidence>
<keyword evidence="3" id="KW-0051">Antiviral defense</keyword>
<gene>
    <name evidence="7" type="ORF">CLORY_19890</name>
</gene>
<accession>A0A1V4IQF8</accession>
<comment type="similarity">
    <text evidence="1 4">Belongs to the CRISPR-associated protein Cas6/Cse3/CasE family.</text>
</comment>
<reference evidence="7 8" key="1">
    <citation type="submission" date="2017-03" db="EMBL/GenBank/DDBJ databases">
        <title>Genome sequence of Clostridium oryzae DSM 28571.</title>
        <authorList>
            <person name="Poehlein A."/>
            <person name="Daniel R."/>
        </authorList>
    </citation>
    <scope>NUCLEOTIDE SEQUENCE [LARGE SCALE GENOMIC DNA]</scope>
    <source>
        <strain evidence="7 8">DSM 28571</strain>
    </source>
</reference>
<dbReference type="PIRSF" id="PIRSF005054">
    <property type="entry name" value="PF1131"/>
    <property type="match status" value="1"/>
</dbReference>
<evidence type="ECO:0000256" key="2">
    <source>
        <dbReference type="ARBA" id="ARBA00022884"/>
    </source>
</evidence>
<sequence length="245" mass="28659">MRIQIMLKFDDKLVLPIQYNNIFQAIILKWLGDENYQKFIHDTGYEYNKRRYKMYSFSRLEGAFRMNRENKTITYFDQGKFIVSSSDDKFLNYIVNKVILEDEIFIRNQRVSVEEVRCFNKKLKSGDKIYTKSPIVAYSTFEHDGSKKTYYYSPMEKDFETILRRNLINKFNAAYEKEPENDEFSIKPINNPKLRESAVVYKGTVIKGWSGEFIVEGSEELLNMAYNAGLGSKNGQGFGCVEIGG</sequence>
<dbReference type="Gene3D" id="3.30.70.1900">
    <property type="match status" value="1"/>
</dbReference>
<evidence type="ECO:0000256" key="3">
    <source>
        <dbReference type="ARBA" id="ARBA00023118"/>
    </source>
</evidence>
<dbReference type="GO" id="GO:0016788">
    <property type="term" value="F:hydrolase activity, acting on ester bonds"/>
    <property type="evidence" value="ECO:0007669"/>
    <property type="project" value="InterPro"/>
</dbReference>
<dbReference type="Gene3D" id="3.30.70.1890">
    <property type="match status" value="1"/>
</dbReference>
<comment type="function">
    <text evidence="4">CRISPR (clustered regularly interspaced short palindromic repeat), is an adaptive immune system that provides protection against mobile genetic elements (viruses, transposable elements and conjugative plasmids). CRISPR clusters contain sequences complementary to antecedent mobile elements and target invading nucleic acids. CRISPR clusters are transcribed and processed into CRISPR RNA (crRNA).</text>
</comment>
<organism evidence="7 8">
    <name type="scientific">Clostridium oryzae</name>
    <dbReference type="NCBI Taxonomy" id="1450648"/>
    <lineage>
        <taxon>Bacteria</taxon>
        <taxon>Bacillati</taxon>
        <taxon>Bacillota</taxon>
        <taxon>Clostridia</taxon>
        <taxon>Eubacteriales</taxon>
        <taxon>Clostridiaceae</taxon>
        <taxon>Clostridium</taxon>
    </lineage>
</organism>
<comment type="caution">
    <text evidence="7">The sequence shown here is derived from an EMBL/GenBank/DDBJ whole genome shotgun (WGS) entry which is preliminary data.</text>
</comment>
<feature type="site" description="Transition state stabilizer" evidence="5">
    <location>
        <position position="53"/>
    </location>
</feature>
<dbReference type="CDD" id="cd21140">
    <property type="entry name" value="Cas6_I-like"/>
    <property type="match status" value="1"/>
</dbReference>
<feature type="domain" description="CRISPR associated protein Cas6 C-terminal" evidence="6">
    <location>
        <begin position="126"/>
        <end position="243"/>
    </location>
</feature>
<dbReference type="PANTHER" id="PTHR36984:SF1">
    <property type="entry name" value="CRISPR-ASSOCIATED ENDORIBONUCLEASE CAS6 1"/>
    <property type="match status" value="1"/>
</dbReference>
<evidence type="ECO:0000313" key="7">
    <source>
        <dbReference type="EMBL" id="OPJ62166.1"/>
    </source>
</evidence>
<dbReference type="InterPro" id="IPR010156">
    <property type="entry name" value="CRISPR-assoc_prot_Cas6"/>
</dbReference>
<dbReference type="PANTHER" id="PTHR36984">
    <property type="entry name" value="CRISPR-ASSOCIATED ENDORIBONUCLEASE CAS6 1"/>
    <property type="match status" value="1"/>
</dbReference>
<dbReference type="STRING" id="1450648.CLORY_19890"/>
<dbReference type="EMBL" id="MZGV01000017">
    <property type="protein sequence ID" value="OPJ62166.1"/>
    <property type="molecule type" value="Genomic_DNA"/>
</dbReference>